<evidence type="ECO:0000313" key="2">
    <source>
        <dbReference type="Proteomes" id="UP001061991"/>
    </source>
</evidence>
<proteinExistence type="predicted"/>
<keyword evidence="2" id="KW-1185">Reference proteome</keyword>
<accession>A0ACD4D728</accession>
<evidence type="ECO:0000313" key="1">
    <source>
        <dbReference type="EMBL" id="UXN61603.1"/>
    </source>
</evidence>
<dbReference type="EMBL" id="CP104973">
    <property type="protein sequence ID" value="UXN61603.1"/>
    <property type="molecule type" value="Genomic_DNA"/>
</dbReference>
<protein>
    <submittedName>
        <fullName evidence="1">Uncharacterized protein</fullName>
    </submittedName>
</protein>
<gene>
    <name evidence="1" type="ORF">N8E88_16215</name>
</gene>
<reference evidence="1" key="1">
    <citation type="submission" date="2022-09" db="EMBL/GenBank/DDBJ databases">
        <title>Interaction between co-microsymbionts with complementary sets of symbiotic genes in legume-rhizobium systems.</title>
        <authorList>
            <person name="Safronova V."/>
            <person name="Sazanova A."/>
            <person name="Afonin A."/>
            <person name="Chirak E."/>
        </authorList>
    </citation>
    <scope>NUCLEOTIDE SEQUENCE</scope>
    <source>
        <strain evidence="1">A18/3m</strain>
    </source>
</reference>
<name>A0ACD4D728_9HYPH</name>
<organism evidence="1 2">
    <name type="scientific">Phyllobacterium zundukense</name>
    <dbReference type="NCBI Taxonomy" id="1867719"/>
    <lineage>
        <taxon>Bacteria</taxon>
        <taxon>Pseudomonadati</taxon>
        <taxon>Pseudomonadota</taxon>
        <taxon>Alphaproteobacteria</taxon>
        <taxon>Hyphomicrobiales</taxon>
        <taxon>Phyllobacteriaceae</taxon>
        <taxon>Phyllobacterium</taxon>
    </lineage>
</organism>
<dbReference type="Proteomes" id="UP001061991">
    <property type="component" value="Chromosome"/>
</dbReference>
<sequence length="59" mass="6936">MQQKKTEAQISKQADEFSAFVFNQIEDAIERNRETPLSRRGPILFSDDDFQGQFQLNRD</sequence>